<accession>A0A8S2UER9</accession>
<keyword evidence="1" id="KW-0732">Signal</keyword>
<dbReference type="Proteomes" id="UP000681967">
    <property type="component" value="Unassembled WGS sequence"/>
</dbReference>
<sequence length="59" mass="6310">MILAAAACAVAGAAGLSYVFDDDDDDEQSLHRKYETVTVSSTIADKQGVVKCVIHPYSY</sequence>
<evidence type="ECO:0000313" key="3">
    <source>
        <dbReference type="Proteomes" id="UP000681967"/>
    </source>
</evidence>
<evidence type="ECO:0000256" key="1">
    <source>
        <dbReference type="SAM" id="SignalP"/>
    </source>
</evidence>
<dbReference type="EMBL" id="CAJOBH010043104">
    <property type="protein sequence ID" value="CAF4339530.1"/>
    <property type="molecule type" value="Genomic_DNA"/>
</dbReference>
<organism evidence="2 3">
    <name type="scientific">Rotaria magnacalcarata</name>
    <dbReference type="NCBI Taxonomy" id="392030"/>
    <lineage>
        <taxon>Eukaryota</taxon>
        <taxon>Metazoa</taxon>
        <taxon>Spiralia</taxon>
        <taxon>Gnathifera</taxon>
        <taxon>Rotifera</taxon>
        <taxon>Eurotatoria</taxon>
        <taxon>Bdelloidea</taxon>
        <taxon>Philodinida</taxon>
        <taxon>Philodinidae</taxon>
        <taxon>Rotaria</taxon>
    </lineage>
</organism>
<dbReference type="AlphaFoldDB" id="A0A8S2UER9"/>
<reference evidence="2" key="1">
    <citation type="submission" date="2021-02" db="EMBL/GenBank/DDBJ databases">
        <authorList>
            <person name="Nowell W R."/>
        </authorList>
    </citation>
    <scope>NUCLEOTIDE SEQUENCE</scope>
</reference>
<feature type="chain" id="PRO_5035780023" evidence="1">
    <location>
        <begin position="16"/>
        <end position="59"/>
    </location>
</feature>
<gene>
    <name evidence="2" type="ORF">BYL167_LOCUS29050</name>
</gene>
<feature type="non-terminal residue" evidence="2">
    <location>
        <position position="59"/>
    </location>
</feature>
<proteinExistence type="predicted"/>
<feature type="signal peptide" evidence="1">
    <location>
        <begin position="1"/>
        <end position="15"/>
    </location>
</feature>
<protein>
    <submittedName>
        <fullName evidence="2">Uncharacterized protein</fullName>
    </submittedName>
</protein>
<evidence type="ECO:0000313" key="2">
    <source>
        <dbReference type="EMBL" id="CAF4339530.1"/>
    </source>
</evidence>
<comment type="caution">
    <text evidence="2">The sequence shown here is derived from an EMBL/GenBank/DDBJ whole genome shotgun (WGS) entry which is preliminary data.</text>
</comment>
<name>A0A8S2UER9_9BILA</name>